<comment type="function">
    <text evidence="7">Converts acetoacetate to acetoacetyl-CoA in the cytosol.</text>
</comment>
<organism evidence="10 11">
    <name type="scientific">Adineta ricciae</name>
    <name type="common">Rotifer</name>
    <dbReference type="NCBI Taxonomy" id="249248"/>
    <lineage>
        <taxon>Eukaryota</taxon>
        <taxon>Metazoa</taxon>
        <taxon>Spiralia</taxon>
        <taxon>Gnathifera</taxon>
        <taxon>Rotifera</taxon>
        <taxon>Eurotatoria</taxon>
        <taxon>Bdelloidea</taxon>
        <taxon>Adinetida</taxon>
        <taxon>Adinetidae</taxon>
        <taxon>Adineta</taxon>
    </lineage>
</organism>
<reference evidence="10" key="1">
    <citation type="submission" date="2021-02" db="EMBL/GenBank/DDBJ databases">
        <authorList>
            <person name="Nowell W R."/>
        </authorList>
    </citation>
    <scope>NUCLEOTIDE SEQUENCE</scope>
</reference>
<keyword evidence="8" id="KW-0812">Transmembrane</keyword>
<proteinExistence type="inferred from homology"/>
<keyword evidence="7" id="KW-0276">Fatty acid metabolism</keyword>
<comment type="catalytic activity">
    <reaction evidence="7">
        <text>acetoacetate + ATP + CoA = acetoacetyl-CoA + AMP + diphosphate</text>
        <dbReference type="Rhea" id="RHEA:16117"/>
        <dbReference type="ChEBI" id="CHEBI:13705"/>
        <dbReference type="ChEBI" id="CHEBI:30616"/>
        <dbReference type="ChEBI" id="CHEBI:33019"/>
        <dbReference type="ChEBI" id="CHEBI:57286"/>
        <dbReference type="ChEBI" id="CHEBI:57287"/>
        <dbReference type="ChEBI" id="CHEBI:456215"/>
        <dbReference type="EC" id="6.2.1.16"/>
    </reaction>
</comment>
<keyword evidence="5 7" id="KW-0547">Nucleotide-binding</keyword>
<dbReference type="PANTHER" id="PTHR42921">
    <property type="entry name" value="ACETOACETYL-COA SYNTHETASE"/>
    <property type="match status" value="1"/>
</dbReference>
<dbReference type="PANTHER" id="PTHR42921:SF1">
    <property type="entry name" value="ACETOACETYL-COA SYNTHETASE"/>
    <property type="match status" value="1"/>
</dbReference>
<keyword evidence="4 7" id="KW-0436">Ligase</keyword>
<dbReference type="InterPro" id="IPR005914">
    <property type="entry name" value="Acac_CoA_synth"/>
</dbReference>
<keyword evidence="6 7" id="KW-0067">ATP-binding</keyword>
<keyword evidence="8" id="KW-1133">Transmembrane helix</keyword>
<dbReference type="GO" id="GO:0030729">
    <property type="term" value="F:acetoacetate-CoA ligase activity"/>
    <property type="evidence" value="ECO:0007669"/>
    <property type="project" value="UniProtKB-UniRule"/>
</dbReference>
<dbReference type="Gene3D" id="3.30.300.30">
    <property type="match status" value="1"/>
</dbReference>
<dbReference type="NCBIfam" id="TIGR01217">
    <property type="entry name" value="ac_ac_CoA_syn"/>
    <property type="match status" value="1"/>
</dbReference>
<sequence length="388" mass="43224">MYSSGTTGAPKCIVHGHGGTLLNHLKEHRLQSNMKDGDILFYFTAVSWMMWNWLISSIALGTPIVLYDGSPIVPDCYRLWDLADEIGVTIFGCSARYLAALEEQQVTPRTHNKLNTVHTILSTGSPLHARIFDYVYKEIKTDVLLGSITGGTDIISCFAGVNPTLSVHQGEIQSPHLAMAIECWAEDGKKLEGESGELVCVKPFPSMPASFWNDPTGEKYHRAYFDKYPGVWNHSDFCLINPVTRGIVMLGRSDGTLNPNGIRFGSAEIYSIVDQFNGEILDSLCVAQRNPTSGNERVVLFLKLPPTVDHLDKSLVDRIKTAIRQQLSARHVPEVIVQVPEIPYTINMKKVEVPVRRIIEGQTIHATGSLANPTCLDYYRNIPELTKW</sequence>
<dbReference type="OrthoDB" id="10253869at2759"/>
<comment type="similarity">
    <text evidence="1 7">Belongs to the ATP-dependent AMP-binding enzyme family.</text>
</comment>
<dbReference type="InterPro" id="IPR045851">
    <property type="entry name" value="AMP-bd_C_sf"/>
</dbReference>
<evidence type="ECO:0000256" key="5">
    <source>
        <dbReference type="ARBA" id="ARBA00022741"/>
    </source>
</evidence>
<dbReference type="Gene3D" id="3.40.50.12780">
    <property type="entry name" value="N-terminal domain of ligase-like"/>
    <property type="match status" value="1"/>
</dbReference>
<evidence type="ECO:0000256" key="6">
    <source>
        <dbReference type="ARBA" id="ARBA00022840"/>
    </source>
</evidence>
<feature type="transmembrane region" description="Helical" evidence="8">
    <location>
        <begin position="39"/>
        <end position="66"/>
    </location>
</feature>
<evidence type="ECO:0000256" key="8">
    <source>
        <dbReference type="SAM" id="Phobius"/>
    </source>
</evidence>
<dbReference type="EMBL" id="CAJNOJ010000110">
    <property type="protein sequence ID" value="CAF1133357.1"/>
    <property type="molecule type" value="Genomic_DNA"/>
</dbReference>
<dbReference type="Proteomes" id="UP000663852">
    <property type="component" value="Unassembled WGS sequence"/>
</dbReference>
<keyword evidence="7" id="KW-0443">Lipid metabolism</keyword>
<evidence type="ECO:0000256" key="3">
    <source>
        <dbReference type="ARBA" id="ARBA00015326"/>
    </source>
</evidence>
<feature type="domain" description="AMP-dependent synthetase/ligase" evidence="9">
    <location>
        <begin position="1"/>
        <end position="200"/>
    </location>
</feature>
<evidence type="ECO:0000313" key="11">
    <source>
        <dbReference type="Proteomes" id="UP000663852"/>
    </source>
</evidence>
<dbReference type="GO" id="GO:0005829">
    <property type="term" value="C:cytosol"/>
    <property type="evidence" value="ECO:0007669"/>
    <property type="project" value="UniProtKB-SubCell"/>
</dbReference>
<protein>
    <recommendedName>
        <fullName evidence="3 7">Acetoacetyl-CoA synthetase</fullName>
        <ecNumber evidence="2 7">6.2.1.16</ecNumber>
    </recommendedName>
</protein>
<dbReference type="GO" id="GO:0006631">
    <property type="term" value="P:fatty acid metabolic process"/>
    <property type="evidence" value="ECO:0007669"/>
    <property type="project" value="UniProtKB-UniRule"/>
</dbReference>
<evidence type="ECO:0000256" key="1">
    <source>
        <dbReference type="ARBA" id="ARBA00006432"/>
    </source>
</evidence>
<evidence type="ECO:0000256" key="7">
    <source>
        <dbReference type="RuleBase" id="RU367019"/>
    </source>
</evidence>
<dbReference type="InterPro" id="IPR042099">
    <property type="entry name" value="ANL_N_sf"/>
</dbReference>
<dbReference type="AlphaFoldDB" id="A0A814RJK0"/>
<dbReference type="GO" id="GO:0005524">
    <property type="term" value="F:ATP binding"/>
    <property type="evidence" value="ECO:0007669"/>
    <property type="project" value="UniProtKB-UniRule"/>
</dbReference>
<name>A0A814RJK0_ADIRI</name>
<evidence type="ECO:0000259" key="9">
    <source>
        <dbReference type="Pfam" id="PF00501"/>
    </source>
</evidence>
<keyword evidence="8" id="KW-0472">Membrane</keyword>
<dbReference type="Pfam" id="PF00501">
    <property type="entry name" value="AMP-binding"/>
    <property type="match status" value="1"/>
</dbReference>
<accession>A0A814RJK0</accession>
<evidence type="ECO:0000313" key="10">
    <source>
        <dbReference type="EMBL" id="CAF1133357.1"/>
    </source>
</evidence>
<comment type="subcellular location">
    <subcellularLocation>
        <location evidence="7">Cytoplasm</location>
        <location evidence="7">Cytosol</location>
    </subcellularLocation>
</comment>
<keyword evidence="7" id="KW-0963">Cytoplasm</keyword>
<comment type="caution">
    <text evidence="10">The sequence shown here is derived from an EMBL/GenBank/DDBJ whole genome shotgun (WGS) entry which is preliminary data.</text>
</comment>
<dbReference type="EC" id="6.2.1.16" evidence="2 7"/>
<dbReference type="InterPro" id="IPR000873">
    <property type="entry name" value="AMP-dep_synth/lig_dom"/>
</dbReference>
<evidence type="ECO:0000256" key="2">
    <source>
        <dbReference type="ARBA" id="ARBA00012988"/>
    </source>
</evidence>
<gene>
    <name evidence="10" type="ORF">EDS130_LOCUS21694</name>
</gene>
<evidence type="ECO:0000256" key="4">
    <source>
        <dbReference type="ARBA" id="ARBA00022598"/>
    </source>
</evidence>
<dbReference type="SUPFAM" id="SSF56801">
    <property type="entry name" value="Acetyl-CoA synthetase-like"/>
    <property type="match status" value="1"/>
</dbReference>